<evidence type="ECO:0000313" key="3">
    <source>
        <dbReference type="Proteomes" id="UP001066276"/>
    </source>
</evidence>
<feature type="region of interest" description="Disordered" evidence="1">
    <location>
        <begin position="24"/>
        <end position="114"/>
    </location>
</feature>
<dbReference type="Proteomes" id="UP001066276">
    <property type="component" value="Chromosome 9"/>
</dbReference>
<accession>A0AAV7ML87</accession>
<feature type="compositionally biased region" description="Basic and acidic residues" evidence="1">
    <location>
        <begin position="25"/>
        <end position="37"/>
    </location>
</feature>
<protein>
    <submittedName>
        <fullName evidence="2">Uncharacterized protein</fullName>
    </submittedName>
</protein>
<name>A0AAV7ML87_PLEWA</name>
<feature type="compositionally biased region" description="Basic and acidic residues" evidence="1">
    <location>
        <begin position="45"/>
        <end position="55"/>
    </location>
</feature>
<feature type="compositionally biased region" description="Basic and acidic residues" evidence="1">
    <location>
        <begin position="101"/>
        <end position="110"/>
    </location>
</feature>
<dbReference type="EMBL" id="JANPWB010000013">
    <property type="protein sequence ID" value="KAJ1103839.1"/>
    <property type="molecule type" value="Genomic_DNA"/>
</dbReference>
<keyword evidence="3" id="KW-1185">Reference proteome</keyword>
<gene>
    <name evidence="2" type="ORF">NDU88_001260</name>
</gene>
<evidence type="ECO:0000256" key="1">
    <source>
        <dbReference type="SAM" id="MobiDB-lite"/>
    </source>
</evidence>
<sequence>MATCKVIHKPLLVRTVFRSCCGDDDSLRYHGNGDARNRLGNPDIRVPERKEKEDGLCAQGAEEEENAIGDEKKGDEETNNLKSNGNSKDTQETNSQPRAGRRAEGRDLRHIPGGTWLTKVPRCCTTTV</sequence>
<organism evidence="2 3">
    <name type="scientific">Pleurodeles waltl</name>
    <name type="common">Iberian ribbed newt</name>
    <dbReference type="NCBI Taxonomy" id="8319"/>
    <lineage>
        <taxon>Eukaryota</taxon>
        <taxon>Metazoa</taxon>
        <taxon>Chordata</taxon>
        <taxon>Craniata</taxon>
        <taxon>Vertebrata</taxon>
        <taxon>Euteleostomi</taxon>
        <taxon>Amphibia</taxon>
        <taxon>Batrachia</taxon>
        <taxon>Caudata</taxon>
        <taxon>Salamandroidea</taxon>
        <taxon>Salamandridae</taxon>
        <taxon>Pleurodelinae</taxon>
        <taxon>Pleurodeles</taxon>
    </lineage>
</organism>
<feature type="compositionally biased region" description="Polar residues" evidence="1">
    <location>
        <begin position="80"/>
        <end position="97"/>
    </location>
</feature>
<dbReference type="AlphaFoldDB" id="A0AAV7ML87"/>
<proteinExistence type="predicted"/>
<reference evidence="2" key="1">
    <citation type="journal article" date="2022" name="bioRxiv">
        <title>Sequencing and chromosome-scale assembly of the giantPleurodeles waltlgenome.</title>
        <authorList>
            <person name="Brown T."/>
            <person name="Elewa A."/>
            <person name="Iarovenko S."/>
            <person name="Subramanian E."/>
            <person name="Araus A.J."/>
            <person name="Petzold A."/>
            <person name="Susuki M."/>
            <person name="Suzuki K.-i.T."/>
            <person name="Hayashi T."/>
            <person name="Toyoda A."/>
            <person name="Oliveira C."/>
            <person name="Osipova E."/>
            <person name="Leigh N.D."/>
            <person name="Simon A."/>
            <person name="Yun M.H."/>
        </authorList>
    </citation>
    <scope>NUCLEOTIDE SEQUENCE</scope>
    <source>
        <strain evidence="2">20211129_DDA</strain>
        <tissue evidence="2">Liver</tissue>
    </source>
</reference>
<evidence type="ECO:0000313" key="2">
    <source>
        <dbReference type="EMBL" id="KAJ1103839.1"/>
    </source>
</evidence>
<comment type="caution">
    <text evidence="2">The sequence shown here is derived from an EMBL/GenBank/DDBJ whole genome shotgun (WGS) entry which is preliminary data.</text>
</comment>